<dbReference type="WBParaSite" id="ASIM_0000116501-mRNA-1">
    <property type="protein sequence ID" value="ASIM_0000116501-mRNA-1"/>
    <property type="gene ID" value="ASIM_0000116501"/>
</dbReference>
<reference evidence="1" key="1">
    <citation type="submission" date="2017-02" db="UniProtKB">
        <authorList>
            <consortium name="WormBaseParasite"/>
        </authorList>
    </citation>
    <scope>IDENTIFICATION</scope>
</reference>
<accession>A0A0M3J0X1</accession>
<protein>
    <submittedName>
        <fullName evidence="1">Alpha-glucosidase</fullName>
    </submittedName>
</protein>
<dbReference type="AlphaFoldDB" id="A0A0M3J0X1"/>
<name>A0A0M3J0X1_ANISI</name>
<sequence length="49" mass="5536">LKRQLDLVWSQNGAGGFPWLTGVGWDGHIFDPSMQGRYTPQADVMQLNF</sequence>
<evidence type="ECO:0000313" key="1">
    <source>
        <dbReference type="WBParaSite" id="ASIM_0000116501-mRNA-1"/>
    </source>
</evidence>
<organism evidence="1">
    <name type="scientific">Anisakis simplex</name>
    <name type="common">Herring worm</name>
    <dbReference type="NCBI Taxonomy" id="6269"/>
    <lineage>
        <taxon>Eukaryota</taxon>
        <taxon>Metazoa</taxon>
        <taxon>Ecdysozoa</taxon>
        <taxon>Nematoda</taxon>
        <taxon>Chromadorea</taxon>
        <taxon>Rhabditida</taxon>
        <taxon>Spirurina</taxon>
        <taxon>Ascaridomorpha</taxon>
        <taxon>Ascaridoidea</taxon>
        <taxon>Anisakidae</taxon>
        <taxon>Anisakis</taxon>
        <taxon>Anisakis simplex complex</taxon>
    </lineage>
</organism>
<proteinExistence type="predicted"/>